<dbReference type="KEGG" id="mlil:QLS71_013400"/>
<gene>
    <name evidence="1" type="ORF">QLS71_013400</name>
</gene>
<reference evidence="1" key="1">
    <citation type="submission" date="2024-04" db="EMBL/GenBank/DDBJ databases">
        <title>Mariniflexile litorale, isolated from the shallow sediments of the Sea of Japan.</title>
        <authorList>
            <person name="Romanenko L."/>
            <person name="Isaeva M."/>
        </authorList>
    </citation>
    <scope>NUCLEOTIDE SEQUENCE [LARGE SCALE GENOMIC DNA]</scope>
    <source>
        <strain evidence="1">KMM 9835</strain>
    </source>
</reference>
<dbReference type="RefSeq" id="WP_308992583.1">
    <property type="nucleotide sequence ID" value="NZ_CP155618.1"/>
</dbReference>
<accession>A0AAU7EDT5</accession>
<proteinExistence type="predicted"/>
<name>A0AAU7EDT5_9FLAO</name>
<dbReference type="Proteomes" id="UP001224325">
    <property type="component" value="Chromosome"/>
</dbReference>
<sequence>MNKAVEDIIVLGKDSIVQLALELIDEKVEVHNFSKIKVMTDGRTVYVSFMNTIKYLPMNSVFYFDVGVNLIEKVVVYDPVSNGVFESKIKVPFYKQTKQTKKNIQFVMDAINKSDEVGPIDAVNFEDAMTIRENDDYYNIIVVSEFQESSYKIEKISGKIYDSVHAHLAPLPIFGDENKYKFKEIN</sequence>
<dbReference type="AlphaFoldDB" id="A0AAU7EDT5"/>
<keyword evidence="2" id="KW-1185">Reference proteome</keyword>
<organism evidence="1 2">
    <name type="scientific">Mariniflexile litorale</name>
    <dbReference type="NCBI Taxonomy" id="3045158"/>
    <lineage>
        <taxon>Bacteria</taxon>
        <taxon>Pseudomonadati</taxon>
        <taxon>Bacteroidota</taxon>
        <taxon>Flavobacteriia</taxon>
        <taxon>Flavobacteriales</taxon>
        <taxon>Flavobacteriaceae</taxon>
        <taxon>Mariniflexile</taxon>
    </lineage>
</organism>
<evidence type="ECO:0000313" key="2">
    <source>
        <dbReference type="Proteomes" id="UP001224325"/>
    </source>
</evidence>
<protein>
    <submittedName>
        <fullName evidence="1">Uncharacterized protein</fullName>
    </submittedName>
</protein>
<evidence type="ECO:0000313" key="1">
    <source>
        <dbReference type="EMBL" id="XBL13315.1"/>
    </source>
</evidence>
<dbReference type="EMBL" id="CP155618">
    <property type="protein sequence ID" value="XBL13315.1"/>
    <property type="molecule type" value="Genomic_DNA"/>
</dbReference>